<feature type="region of interest" description="Disordered" evidence="1">
    <location>
        <begin position="33"/>
        <end position="53"/>
    </location>
</feature>
<feature type="region of interest" description="Disordered" evidence="1">
    <location>
        <begin position="309"/>
        <end position="395"/>
    </location>
</feature>
<keyword evidence="3" id="KW-1185">Reference proteome</keyword>
<feature type="region of interest" description="Disordered" evidence="1">
    <location>
        <begin position="245"/>
        <end position="267"/>
    </location>
</feature>
<evidence type="ECO:0000313" key="3">
    <source>
        <dbReference type="Proteomes" id="UP001595923"/>
    </source>
</evidence>
<feature type="compositionally biased region" description="Low complexity" evidence="1">
    <location>
        <begin position="347"/>
        <end position="362"/>
    </location>
</feature>
<proteinExistence type="predicted"/>
<comment type="caution">
    <text evidence="2">The sequence shown here is derived from an EMBL/GenBank/DDBJ whole genome shotgun (WGS) entry which is preliminary data.</text>
</comment>
<name>A0ABV9DQ25_9ACTN</name>
<reference evidence="3" key="1">
    <citation type="journal article" date="2019" name="Int. J. Syst. Evol. Microbiol.">
        <title>The Global Catalogue of Microorganisms (GCM) 10K type strain sequencing project: providing services to taxonomists for standard genome sequencing and annotation.</title>
        <authorList>
            <consortium name="The Broad Institute Genomics Platform"/>
            <consortium name="The Broad Institute Genome Sequencing Center for Infectious Disease"/>
            <person name="Wu L."/>
            <person name="Ma J."/>
        </authorList>
    </citation>
    <scope>NUCLEOTIDE SEQUENCE [LARGE SCALE GENOMIC DNA]</scope>
    <source>
        <strain evidence="3">XZYJ18</strain>
    </source>
</reference>
<dbReference type="EMBL" id="JBHSFQ010000002">
    <property type="protein sequence ID" value="MFC4560722.1"/>
    <property type="molecule type" value="Genomic_DNA"/>
</dbReference>
<protein>
    <submittedName>
        <fullName evidence="2">Uncharacterized protein</fullName>
    </submittedName>
</protein>
<feature type="compositionally biased region" description="Low complexity" evidence="1">
    <location>
        <begin position="371"/>
        <end position="395"/>
    </location>
</feature>
<accession>A0ABV9DQ25</accession>
<dbReference type="RefSeq" id="WP_378571122.1">
    <property type="nucleotide sequence ID" value="NZ_JBHSFQ010000002.1"/>
</dbReference>
<gene>
    <name evidence="2" type="ORF">ACFO4E_02505</name>
</gene>
<evidence type="ECO:0000313" key="2">
    <source>
        <dbReference type="EMBL" id="MFC4560722.1"/>
    </source>
</evidence>
<dbReference type="Proteomes" id="UP001595923">
    <property type="component" value="Unassembled WGS sequence"/>
</dbReference>
<feature type="region of interest" description="Disordered" evidence="1">
    <location>
        <begin position="65"/>
        <end position="85"/>
    </location>
</feature>
<feature type="region of interest" description="Disordered" evidence="1">
    <location>
        <begin position="179"/>
        <end position="227"/>
    </location>
</feature>
<evidence type="ECO:0000256" key="1">
    <source>
        <dbReference type="SAM" id="MobiDB-lite"/>
    </source>
</evidence>
<sequence>MRKHHGRWIAIAGATTVSLAGFGALGVGFADEQRPPEDWPISEQEQEQEPSDTVLDGFEIGYLPPGLAQNGIHTTSKAGSDGERRSSLSWLRGREGVYGRVDIFRSDHIADLDDVRTRYFRDLDARALRKVDSEGRTAYRSDATGDIFWFQEKGVAVAAHLAPDTWDTEELSRFAAGIRPREPEPSSPSGPDSVFGGNGPTSGAAGPQFPPAVPGATAPNARPDVAPGVSADEVQACLIEQLESGGAGAGQDAESAPDLPFWDSARSADTVEAAEADARLIGMLEESGDAARSAAVTACKDRFGLTDRQVNTLISDIGDDVRADTGGEEGGAATAPLAAPAPPDPDGPSGAAEPSPAAPEAGAEPDEGAEEAAQPPATGAADESEGSGLDLLGLLGLGDAPLTITLGR</sequence>
<organism evidence="2 3">
    <name type="scientific">Nocardiopsis mangrovi</name>
    <dbReference type="NCBI Taxonomy" id="1179818"/>
    <lineage>
        <taxon>Bacteria</taxon>
        <taxon>Bacillati</taxon>
        <taxon>Actinomycetota</taxon>
        <taxon>Actinomycetes</taxon>
        <taxon>Streptosporangiales</taxon>
        <taxon>Nocardiopsidaceae</taxon>
        <taxon>Nocardiopsis</taxon>
    </lineage>
</organism>